<evidence type="ECO:0000313" key="2">
    <source>
        <dbReference type="Proteomes" id="UP000738376"/>
    </source>
</evidence>
<proteinExistence type="predicted"/>
<gene>
    <name evidence="1" type="ORF">HC246_09210</name>
</gene>
<protein>
    <submittedName>
        <fullName evidence="1">Late competence development ComFB family protein</fullName>
    </submittedName>
</protein>
<name>A0ABX1LPZ8_9CYAN</name>
<dbReference type="InterPro" id="IPR019657">
    <property type="entry name" value="ComFB"/>
</dbReference>
<dbReference type="EMBL" id="JAAVJL010000001">
    <property type="protein sequence ID" value="NMF58193.1"/>
    <property type="molecule type" value="Genomic_DNA"/>
</dbReference>
<dbReference type="Pfam" id="PF10719">
    <property type="entry name" value="ComFB"/>
    <property type="match status" value="2"/>
</dbReference>
<dbReference type="RefSeq" id="WP_169363123.1">
    <property type="nucleotide sequence ID" value="NZ_JAAVJL010000001.1"/>
</dbReference>
<dbReference type="Proteomes" id="UP000738376">
    <property type="component" value="Unassembled WGS sequence"/>
</dbReference>
<keyword evidence="2" id="KW-1185">Reference proteome</keyword>
<accession>A0ABX1LPZ8</accession>
<organism evidence="1 2">
    <name type="scientific">Pseudanabaena yagii GIHE-NHR1</name>
    <dbReference type="NCBI Taxonomy" id="2722753"/>
    <lineage>
        <taxon>Bacteria</taxon>
        <taxon>Bacillati</taxon>
        <taxon>Cyanobacteriota</taxon>
        <taxon>Cyanophyceae</taxon>
        <taxon>Pseudanabaenales</taxon>
        <taxon>Pseudanabaenaceae</taxon>
        <taxon>Pseudanabaena</taxon>
        <taxon>Pseudanabaena yagii</taxon>
    </lineage>
</organism>
<comment type="caution">
    <text evidence="1">The sequence shown here is derived from an EMBL/GenBank/DDBJ whole genome shotgun (WGS) entry which is preliminary data.</text>
</comment>
<reference evidence="1 2" key="1">
    <citation type="submission" date="2020-03" db="EMBL/GenBank/DDBJ databases">
        <title>Draft Genome Sequence of 2-Methylisoborneol Producing Pseudanabaena yagii Strain GIHE-NHR1 Isolated from North Han River in South Korea.</title>
        <authorList>
            <person name="Jeong J."/>
        </authorList>
    </citation>
    <scope>NUCLEOTIDE SEQUENCE [LARGE SCALE GENOMIC DNA]</scope>
    <source>
        <strain evidence="1 2">GIHE-NHR1</strain>
    </source>
</reference>
<evidence type="ECO:0000313" key="1">
    <source>
        <dbReference type="EMBL" id="NMF58193.1"/>
    </source>
</evidence>
<sequence>MSSCRNALEELVIEEAEAQYKRLGADVKKRVDLSEVIAYTLNRLPPMYATTQRGWVQQRKKAQQELGAAITKTVRNGFLSTQSDVLRQNDPIPAHELISQARSLFKLRKLFNKDYLKWKDVPDIVRDALDAGYYQSLSGGTYISLDRRNSLLARSYAVRRRTTPNLLSNSSSNKAKSTKTDQDISAEIRDFESYMSGTVYRYSNILESLVAAIVERRVQRLDETVQKKISIDDVSAYVLNRLPPMYATSRRGLQNLRQRVKSEMTNQIISIVKEALVKVIQAPERALSPLPFEKFNLELEDTLVQLRELLQRDDITWRNVAEVVEECLRTPRSDYPVWRAKHDV</sequence>